<evidence type="ECO:0000313" key="10">
    <source>
        <dbReference type="Proteomes" id="UP001595846"/>
    </source>
</evidence>
<evidence type="ECO:0000256" key="2">
    <source>
        <dbReference type="ARBA" id="ARBA00022448"/>
    </source>
</evidence>
<comment type="caution">
    <text evidence="9">The sequence shown here is derived from an EMBL/GenBank/DDBJ whole genome shotgun (WGS) entry which is preliminary data.</text>
</comment>
<evidence type="ECO:0000256" key="1">
    <source>
        <dbReference type="ARBA" id="ARBA00004651"/>
    </source>
</evidence>
<dbReference type="PANTHER" id="PTHR43386">
    <property type="entry name" value="OLIGOPEPTIDE TRANSPORT SYSTEM PERMEASE PROTEIN APPC"/>
    <property type="match status" value="1"/>
</dbReference>
<keyword evidence="10" id="KW-1185">Reference proteome</keyword>
<name>A0ABD5NRF3_9EURY</name>
<dbReference type="GO" id="GO:0005886">
    <property type="term" value="C:plasma membrane"/>
    <property type="evidence" value="ECO:0007669"/>
    <property type="project" value="UniProtKB-SubCell"/>
</dbReference>
<dbReference type="InterPro" id="IPR000515">
    <property type="entry name" value="MetI-like"/>
</dbReference>
<dbReference type="PANTHER" id="PTHR43386:SF1">
    <property type="entry name" value="D,D-DIPEPTIDE TRANSPORT SYSTEM PERMEASE PROTEIN DDPC-RELATED"/>
    <property type="match status" value="1"/>
</dbReference>
<dbReference type="Pfam" id="PF00528">
    <property type="entry name" value="BPD_transp_1"/>
    <property type="match status" value="1"/>
</dbReference>
<comment type="subcellular location">
    <subcellularLocation>
        <location evidence="1 7">Cell membrane</location>
        <topology evidence="1 7">Multi-pass membrane protein</topology>
    </subcellularLocation>
</comment>
<feature type="transmembrane region" description="Helical" evidence="7">
    <location>
        <begin position="289"/>
        <end position="310"/>
    </location>
</feature>
<accession>A0ABD5NRF3</accession>
<keyword evidence="5 7" id="KW-1133">Transmembrane helix</keyword>
<proteinExistence type="inferred from homology"/>
<dbReference type="Proteomes" id="UP001595846">
    <property type="component" value="Unassembled WGS sequence"/>
</dbReference>
<dbReference type="InterPro" id="IPR050366">
    <property type="entry name" value="BP-dependent_transpt_permease"/>
</dbReference>
<dbReference type="PROSITE" id="PS50928">
    <property type="entry name" value="ABC_TM1"/>
    <property type="match status" value="1"/>
</dbReference>
<sequence length="328" mass="36394">MTDDGGDAAEYAASGVEIPPEYREREYVETHRPLWRRFVAGVRTDWLRTLSAGFILGVIVVAIFAPEIAPHDPDATFGLFQEPNTYSEMDYDYDGTVERTWHPLGTDSYGHDILSRIIFGTRVSLLVALATVSFAFVVGTTIGLLAGFYGGWIDSLLMRYIDFQWAFPEIVLAIAIIAFSGGIGVWNVIIAIGIAYVDDFARLVRGEVLWIREEEYIKAARSIGMPDRRIMSREILPMSIGPIVVQATVLLPLAILWEASLSFLGLGVKPTTPTWGLLIADGRDFIVEAWWIAMMPGLAIMFTVLAFNIIGDGLRDAFDVHEGEGIER</sequence>
<dbReference type="CDD" id="cd06261">
    <property type="entry name" value="TM_PBP2"/>
    <property type="match status" value="1"/>
</dbReference>
<dbReference type="Gene3D" id="1.10.3720.10">
    <property type="entry name" value="MetI-like"/>
    <property type="match status" value="1"/>
</dbReference>
<keyword evidence="2 7" id="KW-0813">Transport</keyword>
<comment type="similarity">
    <text evidence="7">Belongs to the binding-protein-dependent transport system permease family.</text>
</comment>
<evidence type="ECO:0000256" key="7">
    <source>
        <dbReference type="RuleBase" id="RU363032"/>
    </source>
</evidence>
<feature type="transmembrane region" description="Helical" evidence="7">
    <location>
        <begin position="235"/>
        <end position="257"/>
    </location>
</feature>
<reference evidence="9 10" key="1">
    <citation type="journal article" date="2019" name="Int. J. Syst. Evol. Microbiol.">
        <title>The Global Catalogue of Microorganisms (GCM) 10K type strain sequencing project: providing services to taxonomists for standard genome sequencing and annotation.</title>
        <authorList>
            <consortium name="The Broad Institute Genomics Platform"/>
            <consortium name="The Broad Institute Genome Sequencing Center for Infectious Disease"/>
            <person name="Wu L."/>
            <person name="Ma J."/>
        </authorList>
    </citation>
    <scope>NUCLEOTIDE SEQUENCE [LARGE SCALE GENOMIC DNA]</scope>
    <source>
        <strain evidence="9 10">IBRC-M 10256</strain>
    </source>
</reference>
<keyword evidence="3" id="KW-1003">Cell membrane</keyword>
<feature type="transmembrane region" description="Helical" evidence="7">
    <location>
        <begin position="125"/>
        <end position="150"/>
    </location>
</feature>
<feature type="domain" description="ABC transmembrane type-1" evidence="8">
    <location>
        <begin position="121"/>
        <end position="311"/>
    </location>
</feature>
<evidence type="ECO:0000259" key="8">
    <source>
        <dbReference type="PROSITE" id="PS50928"/>
    </source>
</evidence>
<evidence type="ECO:0000256" key="5">
    <source>
        <dbReference type="ARBA" id="ARBA00022989"/>
    </source>
</evidence>
<evidence type="ECO:0000313" key="9">
    <source>
        <dbReference type="EMBL" id="MFC3959598.1"/>
    </source>
</evidence>
<protein>
    <submittedName>
        <fullName evidence="9">ABC transporter permease</fullName>
    </submittedName>
</protein>
<evidence type="ECO:0000256" key="4">
    <source>
        <dbReference type="ARBA" id="ARBA00022692"/>
    </source>
</evidence>
<dbReference type="SUPFAM" id="SSF161098">
    <property type="entry name" value="MetI-like"/>
    <property type="match status" value="1"/>
</dbReference>
<dbReference type="EMBL" id="JBHSAQ010000013">
    <property type="protein sequence ID" value="MFC3959598.1"/>
    <property type="molecule type" value="Genomic_DNA"/>
</dbReference>
<keyword evidence="6 7" id="KW-0472">Membrane</keyword>
<evidence type="ECO:0000256" key="3">
    <source>
        <dbReference type="ARBA" id="ARBA00022475"/>
    </source>
</evidence>
<evidence type="ECO:0000256" key="6">
    <source>
        <dbReference type="ARBA" id="ARBA00023136"/>
    </source>
</evidence>
<feature type="transmembrane region" description="Helical" evidence="7">
    <location>
        <begin position="170"/>
        <end position="197"/>
    </location>
</feature>
<dbReference type="GeneID" id="73902223"/>
<organism evidence="9 10">
    <name type="scientific">Halovivax cerinus</name>
    <dbReference type="NCBI Taxonomy" id="1487865"/>
    <lineage>
        <taxon>Archaea</taxon>
        <taxon>Methanobacteriati</taxon>
        <taxon>Methanobacteriota</taxon>
        <taxon>Stenosarchaea group</taxon>
        <taxon>Halobacteria</taxon>
        <taxon>Halobacteriales</taxon>
        <taxon>Natrialbaceae</taxon>
        <taxon>Halovivax</taxon>
    </lineage>
</organism>
<keyword evidence="4 7" id="KW-0812">Transmembrane</keyword>
<dbReference type="InterPro" id="IPR035906">
    <property type="entry name" value="MetI-like_sf"/>
</dbReference>
<dbReference type="RefSeq" id="WP_256533111.1">
    <property type="nucleotide sequence ID" value="NZ_CP101824.1"/>
</dbReference>
<dbReference type="AlphaFoldDB" id="A0ABD5NRF3"/>
<feature type="transmembrane region" description="Helical" evidence="7">
    <location>
        <begin position="46"/>
        <end position="65"/>
    </location>
</feature>
<gene>
    <name evidence="9" type="ORF">ACFOUR_14640</name>
</gene>